<dbReference type="HOGENOM" id="CLU_3314897_0_0_10"/>
<protein>
    <submittedName>
        <fullName evidence="1">Uncharacterized protein</fullName>
    </submittedName>
</protein>
<proteinExistence type="predicted"/>
<name>G6AW92_9BACT</name>
<organism evidence="1 2">
    <name type="scientific">Leyella stercorea DSM 18206</name>
    <dbReference type="NCBI Taxonomy" id="1002367"/>
    <lineage>
        <taxon>Bacteria</taxon>
        <taxon>Pseudomonadati</taxon>
        <taxon>Bacteroidota</taxon>
        <taxon>Bacteroidia</taxon>
        <taxon>Bacteroidales</taxon>
        <taxon>Prevotellaceae</taxon>
        <taxon>Leyella</taxon>
    </lineage>
</organism>
<gene>
    <name evidence="1" type="ORF">HMPREF0673_00890</name>
</gene>
<sequence length="39" mass="4492">MESSPNFLLLNALLVGTWYGQDAHTSYLFTFLLLNKFEP</sequence>
<accession>G6AW92</accession>
<reference evidence="1 2" key="1">
    <citation type="submission" date="2011-08" db="EMBL/GenBank/DDBJ databases">
        <authorList>
            <person name="Weinstock G."/>
            <person name="Sodergren E."/>
            <person name="Clifton S."/>
            <person name="Fulton L."/>
            <person name="Fulton B."/>
            <person name="Courtney L."/>
            <person name="Fronick C."/>
            <person name="Harrison M."/>
            <person name="Strong C."/>
            <person name="Farmer C."/>
            <person name="Delahaunty K."/>
            <person name="Markovic C."/>
            <person name="Hall O."/>
            <person name="Minx P."/>
            <person name="Tomlinson C."/>
            <person name="Mitreva M."/>
            <person name="Hou S."/>
            <person name="Chen J."/>
            <person name="Wollam A."/>
            <person name="Pepin K.H."/>
            <person name="Johnson M."/>
            <person name="Bhonagiri V."/>
            <person name="Zhang X."/>
            <person name="Suruliraj S."/>
            <person name="Warren W."/>
            <person name="Chinwalla A."/>
            <person name="Mardis E.R."/>
            <person name="Wilson R.K."/>
        </authorList>
    </citation>
    <scope>NUCLEOTIDE SEQUENCE [LARGE SCALE GENOMIC DNA]</scope>
    <source>
        <strain evidence="1 2">DSM 18206</strain>
    </source>
</reference>
<dbReference type="Proteomes" id="UP000004407">
    <property type="component" value="Unassembled WGS sequence"/>
</dbReference>
<evidence type="ECO:0000313" key="1">
    <source>
        <dbReference type="EMBL" id="EHJ41320.1"/>
    </source>
</evidence>
<comment type="caution">
    <text evidence="1">The sequence shown here is derived from an EMBL/GenBank/DDBJ whole genome shotgun (WGS) entry which is preliminary data.</text>
</comment>
<evidence type="ECO:0000313" key="2">
    <source>
        <dbReference type="Proteomes" id="UP000004407"/>
    </source>
</evidence>
<dbReference type="EMBL" id="AFZZ01000083">
    <property type="protein sequence ID" value="EHJ41320.1"/>
    <property type="molecule type" value="Genomic_DNA"/>
</dbReference>
<dbReference type="AlphaFoldDB" id="G6AW92"/>